<evidence type="ECO:0000256" key="3">
    <source>
        <dbReference type="ARBA" id="ARBA00022692"/>
    </source>
</evidence>
<dbReference type="CTD" id="54437"/>
<dbReference type="Proteomes" id="UP000515165">
    <property type="component" value="Chromosome 1"/>
</dbReference>
<dbReference type="Gene3D" id="3.30.1680.10">
    <property type="entry name" value="ligand-binding face of the semaphorins, domain 2"/>
    <property type="match status" value="1"/>
</dbReference>
<name>A0A6J2CJG2_ZALCA</name>
<dbReference type="Pfam" id="PF23260">
    <property type="entry name" value="TSP1_2"/>
    <property type="match status" value="1"/>
</dbReference>
<evidence type="ECO:0000256" key="10">
    <source>
        <dbReference type="ARBA" id="ARBA00023180"/>
    </source>
</evidence>
<dbReference type="FunFam" id="2.20.100.10:FF:000001">
    <property type="entry name" value="semaphorin-5A isoform X1"/>
    <property type="match status" value="4"/>
</dbReference>
<protein>
    <submittedName>
        <fullName evidence="16">Semaphorin-5B isoform X1</fullName>
    </submittedName>
</protein>
<dbReference type="Pfam" id="PF01403">
    <property type="entry name" value="Sema"/>
    <property type="match status" value="1"/>
</dbReference>
<dbReference type="PANTHER" id="PTHR11036:SF39">
    <property type="entry name" value="SEMAPHORIN-5B"/>
    <property type="match status" value="1"/>
</dbReference>
<evidence type="ECO:0000256" key="13">
    <source>
        <dbReference type="SAM" id="Phobius"/>
    </source>
</evidence>
<dbReference type="InterPro" id="IPR027231">
    <property type="entry name" value="Semaphorin"/>
</dbReference>
<dbReference type="SUPFAM" id="SSF103575">
    <property type="entry name" value="Plexin repeat"/>
    <property type="match status" value="1"/>
</dbReference>
<evidence type="ECO:0000256" key="6">
    <source>
        <dbReference type="ARBA" id="ARBA00022902"/>
    </source>
</evidence>
<dbReference type="FunFam" id="2.20.100.10:FF:000021">
    <property type="entry name" value="semaphorin-5B isoform X1"/>
    <property type="match status" value="1"/>
</dbReference>
<feature type="domain" description="Sema" evidence="14">
    <location>
        <begin position="213"/>
        <end position="663"/>
    </location>
</feature>
<keyword evidence="5" id="KW-0221">Differentiation</keyword>
<evidence type="ECO:0000313" key="15">
    <source>
        <dbReference type="Proteomes" id="UP000515165"/>
    </source>
</evidence>
<dbReference type="SMART" id="SM00423">
    <property type="entry name" value="PSI"/>
    <property type="match status" value="1"/>
</dbReference>
<keyword evidence="9" id="KW-1015">Disulfide bond</keyword>
<dbReference type="PROSITE" id="PS50092">
    <property type="entry name" value="TSP1"/>
    <property type="match status" value="5"/>
</dbReference>
<dbReference type="GO" id="GO:0007411">
    <property type="term" value="P:axon guidance"/>
    <property type="evidence" value="ECO:0007669"/>
    <property type="project" value="TreeGrafter"/>
</dbReference>
<feature type="compositionally biased region" description="Low complexity" evidence="12">
    <location>
        <begin position="9"/>
        <end position="32"/>
    </location>
</feature>
<gene>
    <name evidence="16" type="primary">SEMA5B</name>
</gene>
<keyword evidence="7 13" id="KW-1133">Transmembrane helix</keyword>
<keyword evidence="2" id="KW-0217">Developmental protein</keyword>
<dbReference type="InterPro" id="IPR057563">
    <property type="entry name" value="Sema5A/B-like_TSP-1"/>
</dbReference>
<organism evidence="15 16">
    <name type="scientific">Zalophus californianus</name>
    <name type="common">California sealion</name>
    <dbReference type="NCBI Taxonomy" id="9704"/>
    <lineage>
        <taxon>Eukaryota</taxon>
        <taxon>Metazoa</taxon>
        <taxon>Chordata</taxon>
        <taxon>Craniata</taxon>
        <taxon>Vertebrata</taxon>
        <taxon>Euteleostomi</taxon>
        <taxon>Mammalia</taxon>
        <taxon>Eutheria</taxon>
        <taxon>Laurasiatheria</taxon>
        <taxon>Carnivora</taxon>
        <taxon>Caniformia</taxon>
        <taxon>Pinnipedia</taxon>
        <taxon>Otariidae</taxon>
        <taxon>Zalophus</taxon>
    </lineage>
</organism>
<evidence type="ECO:0000256" key="8">
    <source>
        <dbReference type="ARBA" id="ARBA00023136"/>
    </source>
</evidence>
<dbReference type="SMART" id="SM00209">
    <property type="entry name" value="TSP1"/>
    <property type="match status" value="5"/>
</dbReference>
<dbReference type="InterPro" id="IPR036383">
    <property type="entry name" value="TSP1_rpt_sf"/>
</dbReference>
<evidence type="ECO:0000256" key="7">
    <source>
        <dbReference type="ARBA" id="ARBA00022989"/>
    </source>
</evidence>
<dbReference type="Gene3D" id="2.20.100.10">
    <property type="entry name" value="Thrombospondin type-1 (TSP1) repeat"/>
    <property type="match status" value="6"/>
</dbReference>
<dbReference type="AlphaFoldDB" id="A0A6J2CJG2"/>
<keyword evidence="6" id="KW-0524">Neurogenesis</keyword>
<dbReference type="FunFam" id="2.130.10.10:FF:000048">
    <property type="entry name" value="semaphorin-5B isoform X1"/>
    <property type="match status" value="1"/>
</dbReference>
<comment type="caution">
    <text evidence="11">Lacks conserved residue(s) required for the propagation of feature annotation.</text>
</comment>
<dbReference type="OrthoDB" id="9988752at2759"/>
<dbReference type="FunFam" id="3.30.1680.10:FF:000003">
    <property type="entry name" value="semaphorin-5B isoform X1"/>
    <property type="match status" value="1"/>
</dbReference>
<keyword evidence="3 13" id="KW-0812">Transmembrane</keyword>
<dbReference type="InterPro" id="IPR001627">
    <property type="entry name" value="Semap_dom"/>
</dbReference>
<dbReference type="PROSITE" id="PS51004">
    <property type="entry name" value="SEMA"/>
    <property type="match status" value="1"/>
</dbReference>
<dbReference type="RefSeq" id="XP_027443476.2">
    <property type="nucleotide sequence ID" value="XM_027587675.2"/>
</dbReference>
<dbReference type="InterPro" id="IPR002165">
    <property type="entry name" value="Plexin_repeat"/>
</dbReference>
<dbReference type="SMART" id="SM00630">
    <property type="entry name" value="Sema"/>
    <property type="match status" value="1"/>
</dbReference>
<dbReference type="GO" id="GO:0030215">
    <property type="term" value="F:semaphorin receptor binding"/>
    <property type="evidence" value="ECO:0007669"/>
    <property type="project" value="InterPro"/>
</dbReference>
<sequence>MKRRPRQVLANPLLLFAPAPSLSPLAPNSSPRPSLPPPPPRSPFGSLRLLLPALTRAPGRELVGARGPLPEPSSAEPGGSAARPAAAGGARAQRPRAGVGTARKRRAQSRGRSCAAAPFPDGPPAFLVRLRRFVPPGAGSRREPGTCARSPEIFPGLPPGARTAEGPTMVFPGPLAVTLLPPSLTLLVFHLSCSQDVTTNASSEQELCALREHPTVAFADLRPWVFNFTYPGARDFSQLALDPSRNQLIVGARNYLFRLSLANVSLLQATEWASNEDTRRSCQSKGKTEEECQNYMRVLIVTGRKVFMCGTNAFSPVCSSRQVGNLSRTIEKINGVARCPYDPRHNSTAVISSQGELYAATVIDFSGRDPAIYRSLGSGPPLRTAQYNSKWLNEPNFVAAYDIGLFAYFFLRENAVEHDCGRTVYSRVARVCKNDVGGRFLLEDTWTTFMKARLNCSRPGEVPFYYNELQSAFHLPEQDLIYGVFTTNVNSIAASAVCAFNLSAISQAFNGPFRYQENPRAAWLPIANPIPNFQCGTLPEVGPNENLTERSLQDAQRLFLMSEAVQPVTPEPCVTQDSVRFSHLVVDLVQAKDTLYHVLYIGTESGTILKALSTASRSLRGCYLEELHVLPPGRREPLRSLRILHSARALFVGLSDGVLRVPLERCSAYRSQGACLGARDPYCGWDEKQQRCSTLEDSSNMSLWTQNITACPVRNVTQDGGFGQWSPWQPCEHLDGDNSGSCLCRARACDSPRPRCGGRDCLGPAIHIANCSRNGAWTPWSSWALCSTSCGIGFQVRQRSCSNPAPRHGGRICVGKSREERFCNENTPCPVPIFWASWGSWSKCSSNCGGGVQSRRRSCENGNSCPGCSVEFKTCNPEGCPEVRRNTPWTPWLPVNVTQGGARQEQRFRFTCRAPLPDPHGLQFGRRRTETRTCPADGSGTCDTDALVEDLLRSGGTSPHSVSGGWAAWGPWSSCSRDCELGFRVRKRTCTNPEPRHGGLPCIGDAAEYQDCNHQACPVRGAWSCWTSWSPCSASCGGGHYQRTRSCTSPAPSPGEDICLGLHTEEALCATEACPEGWSPWSEWSACTEDGAQSRSRHCEELVPGPSACAGNSSESRPCPYVILPASSMEEATSCGGFSLVHLVATGVSCFLGSGLLTLAVYLSCQHCRRQSQESTLVHPATPNHLHYKGGGTPKNEKYTPMEFKTLNKNNLIPDDRANFYPLQQTNVYTTTYYPSPLNKHSFRPEASPGQRCFPNS</sequence>
<evidence type="ECO:0000256" key="4">
    <source>
        <dbReference type="ARBA" id="ARBA00022737"/>
    </source>
</evidence>
<dbReference type="GO" id="GO:0001755">
    <property type="term" value="P:neural crest cell migration"/>
    <property type="evidence" value="ECO:0007669"/>
    <property type="project" value="TreeGrafter"/>
</dbReference>
<keyword evidence="8 13" id="KW-0472">Membrane</keyword>
<dbReference type="GO" id="GO:0045499">
    <property type="term" value="F:chemorepellent activity"/>
    <property type="evidence" value="ECO:0007669"/>
    <property type="project" value="TreeGrafter"/>
</dbReference>
<dbReference type="InterPro" id="IPR000884">
    <property type="entry name" value="TSP1_rpt"/>
</dbReference>
<dbReference type="SUPFAM" id="SSF101912">
    <property type="entry name" value="Sema domain"/>
    <property type="match status" value="1"/>
</dbReference>
<dbReference type="GO" id="GO:0030335">
    <property type="term" value="P:positive regulation of cell migration"/>
    <property type="evidence" value="ECO:0007669"/>
    <property type="project" value="TreeGrafter"/>
</dbReference>
<dbReference type="PANTHER" id="PTHR11036">
    <property type="entry name" value="SEMAPHORIN"/>
    <property type="match status" value="1"/>
</dbReference>
<feature type="compositionally biased region" description="Low complexity" evidence="12">
    <location>
        <begin position="72"/>
        <end position="98"/>
    </location>
</feature>
<dbReference type="GO" id="GO:0005886">
    <property type="term" value="C:plasma membrane"/>
    <property type="evidence" value="ECO:0007669"/>
    <property type="project" value="TreeGrafter"/>
</dbReference>
<dbReference type="GeneID" id="113918824"/>
<dbReference type="InterPro" id="IPR015943">
    <property type="entry name" value="WD40/YVTN_repeat-like_dom_sf"/>
</dbReference>
<evidence type="ECO:0000256" key="12">
    <source>
        <dbReference type="SAM" id="MobiDB-lite"/>
    </source>
</evidence>
<dbReference type="Pfam" id="PF00090">
    <property type="entry name" value="TSP_1"/>
    <property type="match status" value="5"/>
</dbReference>
<dbReference type="PRINTS" id="PR01705">
    <property type="entry name" value="TSP1REPEAT"/>
</dbReference>
<feature type="region of interest" description="Disordered" evidence="12">
    <location>
        <begin position="1"/>
        <end position="118"/>
    </location>
</feature>
<comment type="subcellular location">
    <subcellularLocation>
        <location evidence="1">Membrane</location>
        <topology evidence="1">Single-pass membrane protein</topology>
    </subcellularLocation>
</comment>
<accession>A0A6J2CJG2</accession>
<proteinExistence type="predicted"/>
<feature type="compositionally biased region" description="Low complexity" evidence="12">
    <location>
        <begin position="43"/>
        <end position="57"/>
    </location>
</feature>
<evidence type="ECO:0000256" key="9">
    <source>
        <dbReference type="ARBA" id="ARBA00023157"/>
    </source>
</evidence>
<feature type="transmembrane region" description="Helical" evidence="13">
    <location>
        <begin position="1140"/>
        <end position="1163"/>
    </location>
</feature>
<dbReference type="InterPro" id="IPR016201">
    <property type="entry name" value="PSI"/>
</dbReference>
<dbReference type="InterPro" id="IPR036352">
    <property type="entry name" value="Semap_dom_sf"/>
</dbReference>
<keyword evidence="4" id="KW-0677">Repeat</keyword>
<evidence type="ECO:0000259" key="14">
    <source>
        <dbReference type="PROSITE" id="PS51004"/>
    </source>
</evidence>
<dbReference type="Gene3D" id="2.130.10.10">
    <property type="entry name" value="YVTN repeat-like/Quinoprotein amine dehydrogenase"/>
    <property type="match status" value="1"/>
</dbReference>
<dbReference type="Pfam" id="PF01437">
    <property type="entry name" value="PSI"/>
    <property type="match status" value="1"/>
</dbReference>
<feature type="compositionally biased region" description="Pro residues" evidence="12">
    <location>
        <begin position="33"/>
        <end position="42"/>
    </location>
</feature>
<keyword evidence="15" id="KW-1185">Reference proteome</keyword>
<dbReference type="SUPFAM" id="SSF82895">
    <property type="entry name" value="TSP-1 type 1 repeat"/>
    <property type="match status" value="5"/>
</dbReference>
<evidence type="ECO:0000256" key="2">
    <source>
        <dbReference type="ARBA" id="ARBA00022473"/>
    </source>
</evidence>
<reference evidence="16" key="1">
    <citation type="submission" date="2025-08" db="UniProtKB">
        <authorList>
            <consortium name="RefSeq"/>
        </authorList>
    </citation>
    <scope>IDENTIFICATION</scope>
    <source>
        <tissue evidence="16">Blood</tissue>
    </source>
</reference>
<evidence type="ECO:0000313" key="16">
    <source>
        <dbReference type="RefSeq" id="XP_027443476.2"/>
    </source>
</evidence>
<evidence type="ECO:0000256" key="11">
    <source>
        <dbReference type="PROSITE-ProRule" id="PRU00352"/>
    </source>
</evidence>
<evidence type="ECO:0000256" key="5">
    <source>
        <dbReference type="ARBA" id="ARBA00022782"/>
    </source>
</evidence>
<dbReference type="GO" id="GO:0071526">
    <property type="term" value="P:semaphorin-plexin signaling pathway"/>
    <property type="evidence" value="ECO:0007669"/>
    <property type="project" value="TreeGrafter"/>
</dbReference>
<keyword evidence="10" id="KW-0325">Glycoprotein</keyword>
<evidence type="ECO:0000256" key="1">
    <source>
        <dbReference type="ARBA" id="ARBA00004167"/>
    </source>
</evidence>